<dbReference type="InterPro" id="IPR050585">
    <property type="entry name" value="Xaa-Pro_dipeptidyl-ppase/CocE"/>
</dbReference>
<dbReference type="Proteomes" id="UP000216442">
    <property type="component" value="Unassembled WGS sequence"/>
</dbReference>
<dbReference type="PANTHER" id="PTHR43056">
    <property type="entry name" value="PEPTIDASE S9 PROLYL OLIGOPEPTIDASE"/>
    <property type="match status" value="1"/>
</dbReference>
<dbReference type="Pfam" id="PF02129">
    <property type="entry name" value="Peptidase_S15"/>
    <property type="match status" value="1"/>
</dbReference>
<dbReference type="NCBIfam" id="TIGR00976">
    <property type="entry name" value="CocE_NonD"/>
    <property type="match status" value="1"/>
</dbReference>
<dbReference type="PANTHER" id="PTHR43056:SF10">
    <property type="entry name" value="COCE_NOND FAMILY, PUTATIVE (AFU_ORTHOLOGUE AFUA_7G00600)-RELATED"/>
    <property type="match status" value="1"/>
</dbReference>
<dbReference type="InterPro" id="IPR029058">
    <property type="entry name" value="AB_hydrolase_fold"/>
</dbReference>
<keyword evidence="1" id="KW-0378">Hydrolase</keyword>
<dbReference type="SMART" id="SM00939">
    <property type="entry name" value="PepX_C"/>
    <property type="match status" value="1"/>
</dbReference>
<comment type="caution">
    <text evidence="3">The sequence shown here is derived from an EMBL/GenBank/DDBJ whole genome shotgun (WGS) entry which is preliminary data.</text>
</comment>
<dbReference type="InterPro" id="IPR000383">
    <property type="entry name" value="Xaa-Pro-like_dom"/>
</dbReference>
<dbReference type="Gene3D" id="2.60.120.260">
    <property type="entry name" value="Galactose-binding domain-like"/>
    <property type="match status" value="1"/>
</dbReference>
<gene>
    <name evidence="3" type="ORF">CIT26_00435</name>
</gene>
<dbReference type="Gene3D" id="3.40.50.1820">
    <property type="entry name" value="alpha/beta hydrolase"/>
    <property type="match status" value="1"/>
</dbReference>
<keyword evidence="4" id="KW-1185">Reference proteome</keyword>
<evidence type="ECO:0000259" key="2">
    <source>
        <dbReference type="SMART" id="SM00939"/>
    </source>
</evidence>
<name>A0A271LYP0_9HYPH</name>
<dbReference type="InterPro" id="IPR008979">
    <property type="entry name" value="Galactose-bd-like_sf"/>
</dbReference>
<dbReference type="AlphaFoldDB" id="A0A271LYP0"/>
<feature type="domain" description="Xaa-Pro dipeptidyl-peptidase C-terminal" evidence="2">
    <location>
        <begin position="349"/>
        <end position="584"/>
    </location>
</feature>
<accession>A0A271LYP0</accession>
<dbReference type="EMBL" id="NPKJ01000003">
    <property type="protein sequence ID" value="PAQ12500.1"/>
    <property type="molecule type" value="Genomic_DNA"/>
</dbReference>
<dbReference type="SUPFAM" id="SSF53474">
    <property type="entry name" value="alpha/beta-Hydrolases"/>
    <property type="match status" value="1"/>
</dbReference>
<dbReference type="RefSeq" id="WP_095490734.1">
    <property type="nucleotide sequence ID" value="NZ_NPKJ01000003.1"/>
</dbReference>
<dbReference type="InterPro" id="IPR005674">
    <property type="entry name" value="CocE/Ser_esterase"/>
</dbReference>
<dbReference type="OrthoDB" id="9806163at2"/>
<protein>
    <submittedName>
        <fullName evidence="3">Family S15 peptidase</fullName>
    </submittedName>
</protein>
<evidence type="ECO:0000256" key="1">
    <source>
        <dbReference type="ARBA" id="ARBA00022801"/>
    </source>
</evidence>
<proteinExistence type="predicted"/>
<organism evidence="3 4">
    <name type="scientific">Mesorhizobium temperatum</name>
    <dbReference type="NCBI Taxonomy" id="241416"/>
    <lineage>
        <taxon>Bacteria</taxon>
        <taxon>Pseudomonadati</taxon>
        <taxon>Pseudomonadota</taxon>
        <taxon>Alphaproteobacteria</taxon>
        <taxon>Hyphomicrobiales</taxon>
        <taxon>Phyllobacteriaceae</taxon>
        <taxon>Mesorhizobium</taxon>
    </lineage>
</organism>
<dbReference type="SUPFAM" id="SSF49785">
    <property type="entry name" value="Galactose-binding domain-like"/>
    <property type="match status" value="1"/>
</dbReference>
<evidence type="ECO:0000313" key="4">
    <source>
        <dbReference type="Proteomes" id="UP000216442"/>
    </source>
</evidence>
<dbReference type="GO" id="GO:0008239">
    <property type="term" value="F:dipeptidyl-peptidase activity"/>
    <property type="evidence" value="ECO:0007669"/>
    <property type="project" value="InterPro"/>
</dbReference>
<evidence type="ECO:0000313" key="3">
    <source>
        <dbReference type="EMBL" id="PAQ12500.1"/>
    </source>
</evidence>
<sequence>MSISSQKTSHSIFGYDCDGAAAKSDKVGPLDSTYVTMRDGVRIALDIVRPMGDDANTKRDTILVMTRYWRGTKGESSNQWADLLVPSGFAVVVGDSRGTGASSGQWPYHRARPETLDFSEILDWIVAQPWSTGQVIGYGLSYTANTADWMAERNHPALKGIIPRFADYDSYEDCFFPGGVPNLFVVQTWSANVKELDRNVKILANGQRSPGVRPVGPDGEADLAEALRDHERAVPISEGFQQVTFKDDRPTTWGGVSMIEWSTQEVADRISRSRTPTQNLAGWFDGGTAQGAIRRFLGQSNPMNLIIGPWNHGGDYAYDPLRDHGETIVPTFASQYANDVRFAGLCFNGEAGKQQGKVLHYYTLGEGAWKSTRSWPPAATRQRWYMTSSSRLSSSPGEAGFDQLEVDSTAGDVETSRWATQIDRRQVDYGDRRQFDAARLAYTGEPLTRDLEVTGHPVVHLNVTSTREDGAFLVYLEAVRPDGVSLYLTEGQLRAVHRKVWTDSPFRALGPQHSYLRRDAEPLIPGDAAILTFTLNPISALLPAGHRLRVVLAGSDKTTFATVPADGRPPILKFHRGQAGCWIDLPVIEA</sequence>
<dbReference type="Pfam" id="PF08530">
    <property type="entry name" value="PepX_C"/>
    <property type="match status" value="1"/>
</dbReference>
<reference evidence="3 4" key="1">
    <citation type="submission" date="2017-08" db="EMBL/GenBank/DDBJ databases">
        <title>Mesorhizobium wenxinae sp. nov., a novel rhizobial species isolated from root nodules of chickpea (Cicer arietinum L.).</title>
        <authorList>
            <person name="Zhang J."/>
        </authorList>
    </citation>
    <scope>NUCLEOTIDE SEQUENCE [LARGE SCALE GENOMIC DNA]</scope>
    <source>
        <strain evidence="3 4">SDW018</strain>
    </source>
</reference>
<dbReference type="InterPro" id="IPR013736">
    <property type="entry name" value="Xaa-Pro_dipept_C"/>
</dbReference>
<dbReference type="Gene3D" id="1.10.3020.10">
    <property type="entry name" value="alpha-amino acid ester hydrolase ( Helical cap domain)"/>
    <property type="match status" value="1"/>
</dbReference>